<evidence type="ECO:0000259" key="1">
    <source>
        <dbReference type="Pfam" id="PF04542"/>
    </source>
</evidence>
<name>A0A1H0QWF4_9ACTN</name>
<gene>
    <name evidence="3" type="ORF">SAMN04515671_3286</name>
</gene>
<dbReference type="Gene3D" id="1.10.1740.10">
    <property type="match status" value="1"/>
</dbReference>
<evidence type="ECO:0000259" key="2">
    <source>
        <dbReference type="Pfam" id="PF20239"/>
    </source>
</evidence>
<sequence length="414" mass="43817">MIPPDVAAAAATARRELSGRILAATLRSVRDLDIAEESTADAFLLALQSWPTTGIPVSIEAWLVTAARRRAVDRIRRAQAARRSLVRMTGGWSGVTGPADAIADAAVIGDDELRMVVLCCDPRIPVADQVVLTLRLACGVSTAGIAAAHGVSTPTMAARLTRAKSRLASAGPRLDLPDDATVDLRLPAVTRVVHLAFTLGHTAGAGTDLTDDDLADRAQYLARVLHTIRPESPDLAALLALILLTRARTGGRVDDDGQQVQLESADRSRWDPELIRAGSVLLRRAVALGGGGPILVQALIASAHSTAPAFGSTDWDQILELYSRLLRIDPAPGFALGRSVALSYAHGPAAGLADLDEVLALGLLDRYPYAAGARAQMLERLGRRPEAAQEWRRAAATARTTAERDFFTGRADGA</sequence>
<protein>
    <submittedName>
        <fullName evidence="3">RNA polymerase sigma-70 factor, ECF subfamily</fullName>
    </submittedName>
</protein>
<organism evidence="3 4">
    <name type="scientific">Nakamurella panacisegetis</name>
    <dbReference type="NCBI Taxonomy" id="1090615"/>
    <lineage>
        <taxon>Bacteria</taxon>
        <taxon>Bacillati</taxon>
        <taxon>Actinomycetota</taxon>
        <taxon>Actinomycetes</taxon>
        <taxon>Nakamurellales</taxon>
        <taxon>Nakamurellaceae</taxon>
        <taxon>Nakamurella</taxon>
    </lineage>
</organism>
<dbReference type="STRING" id="1090615.SAMN04515671_3286"/>
<reference evidence="3 4" key="1">
    <citation type="submission" date="2016-10" db="EMBL/GenBank/DDBJ databases">
        <authorList>
            <person name="de Groot N.N."/>
        </authorList>
    </citation>
    <scope>NUCLEOTIDE SEQUENCE [LARGE SCALE GENOMIC DNA]</scope>
    <source>
        <strain evidence="4">P4-7,KCTC 19426,CECT 7604</strain>
    </source>
</reference>
<evidence type="ECO:0000313" key="4">
    <source>
        <dbReference type="Proteomes" id="UP000198741"/>
    </source>
</evidence>
<dbReference type="GO" id="GO:0003700">
    <property type="term" value="F:DNA-binding transcription factor activity"/>
    <property type="evidence" value="ECO:0007669"/>
    <property type="project" value="InterPro"/>
</dbReference>
<feature type="domain" description="RNA polymerase sigma-70 region 2" evidence="1">
    <location>
        <begin position="19"/>
        <end position="79"/>
    </location>
</feature>
<feature type="domain" description="DUF6596" evidence="2">
    <location>
        <begin position="185"/>
        <end position="285"/>
    </location>
</feature>
<dbReference type="Proteomes" id="UP000198741">
    <property type="component" value="Chromosome I"/>
</dbReference>
<dbReference type="InterPro" id="IPR046531">
    <property type="entry name" value="DUF6596"/>
</dbReference>
<dbReference type="Gene3D" id="1.25.40.10">
    <property type="entry name" value="Tetratricopeptide repeat domain"/>
    <property type="match status" value="1"/>
</dbReference>
<dbReference type="PANTHER" id="PTHR47756:SF2">
    <property type="entry name" value="BLL6612 PROTEIN"/>
    <property type="match status" value="1"/>
</dbReference>
<dbReference type="EMBL" id="LT629710">
    <property type="protein sequence ID" value="SDP21631.1"/>
    <property type="molecule type" value="Genomic_DNA"/>
</dbReference>
<evidence type="ECO:0000313" key="3">
    <source>
        <dbReference type="EMBL" id="SDP21631.1"/>
    </source>
</evidence>
<dbReference type="SUPFAM" id="SSF88659">
    <property type="entry name" value="Sigma3 and sigma4 domains of RNA polymerase sigma factors"/>
    <property type="match status" value="1"/>
</dbReference>
<dbReference type="AlphaFoldDB" id="A0A1H0QWF4"/>
<dbReference type="InterPro" id="IPR013324">
    <property type="entry name" value="RNA_pol_sigma_r3/r4-like"/>
</dbReference>
<keyword evidence="4" id="KW-1185">Reference proteome</keyword>
<dbReference type="Pfam" id="PF20239">
    <property type="entry name" value="DUF6596"/>
    <property type="match status" value="1"/>
</dbReference>
<dbReference type="GO" id="GO:0006352">
    <property type="term" value="P:DNA-templated transcription initiation"/>
    <property type="evidence" value="ECO:0007669"/>
    <property type="project" value="InterPro"/>
</dbReference>
<dbReference type="InterPro" id="IPR007627">
    <property type="entry name" value="RNA_pol_sigma70_r2"/>
</dbReference>
<dbReference type="SUPFAM" id="SSF88946">
    <property type="entry name" value="Sigma2 domain of RNA polymerase sigma factors"/>
    <property type="match status" value="1"/>
</dbReference>
<proteinExistence type="predicted"/>
<dbReference type="InterPro" id="IPR013325">
    <property type="entry name" value="RNA_pol_sigma_r2"/>
</dbReference>
<dbReference type="InterPro" id="IPR011990">
    <property type="entry name" value="TPR-like_helical_dom_sf"/>
</dbReference>
<dbReference type="Pfam" id="PF04542">
    <property type="entry name" value="Sigma70_r2"/>
    <property type="match status" value="1"/>
</dbReference>
<dbReference type="PANTHER" id="PTHR47756">
    <property type="entry name" value="BLL6612 PROTEIN-RELATED"/>
    <property type="match status" value="1"/>
</dbReference>
<accession>A0A1H0QWF4</accession>